<evidence type="ECO:0000313" key="2">
    <source>
        <dbReference type="Proteomes" id="UP000798662"/>
    </source>
</evidence>
<accession>A0ACC3C5T1</accession>
<gene>
    <name evidence="1" type="ORF">I4F81_007902</name>
</gene>
<keyword evidence="2" id="KW-1185">Reference proteome</keyword>
<name>A0ACC3C5T1_PYRYE</name>
<reference evidence="1" key="1">
    <citation type="submission" date="2019-11" db="EMBL/GenBank/DDBJ databases">
        <title>Nori genome reveals adaptations in red seaweeds to the harsh intertidal environment.</title>
        <authorList>
            <person name="Wang D."/>
            <person name="Mao Y."/>
        </authorList>
    </citation>
    <scope>NUCLEOTIDE SEQUENCE</scope>
    <source>
        <tissue evidence="1">Gametophyte</tissue>
    </source>
</reference>
<dbReference type="Proteomes" id="UP000798662">
    <property type="component" value="Chromosome 2"/>
</dbReference>
<proteinExistence type="predicted"/>
<sequence length="155" mass="15811">MMTSFVPRSSANSSGRPTTRCNMACLKGSPTNVRRTDDSVRPCTSCAADPVHDSTSTPAAPNSRIPSNTTARTTALLPQPAGPTKATLLPANSIHTATCCWSSSVTAVPVPPVAPWPPGGACSASASMPSPLEAYCSCPDLWPLATADATPATSL</sequence>
<protein>
    <submittedName>
        <fullName evidence="1">Uncharacterized protein</fullName>
    </submittedName>
</protein>
<organism evidence="1 2">
    <name type="scientific">Pyropia yezoensis</name>
    <name type="common">Susabi-nori</name>
    <name type="synonym">Porphyra yezoensis</name>
    <dbReference type="NCBI Taxonomy" id="2788"/>
    <lineage>
        <taxon>Eukaryota</taxon>
        <taxon>Rhodophyta</taxon>
        <taxon>Bangiophyceae</taxon>
        <taxon>Bangiales</taxon>
        <taxon>Bangiaceae</taxon>
        <taxon>Pyropia</taxon>
    </lineage>
</organism>
<comment type="caution">
    <text evidence="1">The sequence shown here is derived from an EMBL/GenBank/DDBJ whole genome shotgun (WGS) entry which is preliminary data.</text>
</comment>
<evidence type="ECO:0000313" key="1">
    <source>
        <dbReference type="EMBL" id="KAK1865370.1"/>
    </source>
</evidence>
<dbReference type="EMBL" id="CM020619">
    <property type="protein sequence ID" value="KAK1865370.1"/>
    <property type="molecule type" value="Genomic_DNA"/>
</dbReference>